<sequence length="132" mass="14526">MAEETGRCYDYVADCRVRAAFDLFGHTWDPIVLAALHEGPLRRRRLRSSVGGVSDKALTESLTRLLANGLIERRRFREAPPRVEYGLTPLGKSLVDGPMRALADWIGEHADELTAAQTAADTEGPPQDVSPL</sequence>
<keyword evidence="6" id="KW-1185">Reference proteome</keyword>
<name>A0ABT4THH1_9ACTN</name>
<evidence type="ECO:0000256" key="3">
    <source>
        <dbReference type="ARBA" id="ARBA00023163"/>
    </source>
</evidence>
<dbReference type="RefSeq" id="WP_270676683.1">
    <property type="nucleotide sequence ID" value="NZ_JAQFWP010000008.1"/>
</dbReference>
<dbReference type="Proteomes" id="UP001165685">
    <property type="component" value="Unassembled WGS sequence"/>
</dbReference>
<accession>A0ABT4THH1</accession>
<dbReference type="PANTHER" id="PTHR33204">
    <property type="entry name" value="TRANSCRIPTIONAL REGULATOR, MARR FAMILY"/>
    <property type="match status" value="1"/>
</dbReference>
<dbReference type="Gene3D" id="1.10.10.10">
    <property type="entry name" value="Winged helix-like DNA-binding domain superfamily/Winged helix DNA-binding domain"/>
    <property type="match status" value="1"/>
</dbReference>
<dbReference type="InterPro" id="IPR036390">
    <property type="entry name" value="WH_DNA-bd_sf"/>
</dbReference>
<dbReference type="PROSITE" id="PS51118">
    <property type="entry name" value="HTH_HXLR"/>
    <property type="match status" value="1"/>
</dbReference>
<organism evidence="5 6">
    <name type="scientific">Nocardiopsis suaedae</name>
    <dbReference type="NCBI Taxonomy" id="3018444"/>
    <lineage>
        <taxon>Bacteria</taxon>
        <taxon>Bacillati</taxon>
        <taxon>Actinomycetota</taxon>
        <taxon>Actinomycetes</taxon>
        <taxon>Streptosporangiales</taxon>
        <taxon>Nocardiopsidaceae</taxon>
        <taxon>Nocardiopsis</taxon>
    </lineage>
</organism>
<dbReference type="InterPro" id="IPR036388">
    <property type="entry name" value="WH-like_DNA-bd_sf"/>
</dbReference>
<evidence type="ECO:0000256" key="2">
    <source>
        <dbReference type="ARBA" id="ARBA00023125"/>
    </source>
</evidence>
<evidence type="ECO:0000259" key="4">
    <source>
        <dbReference type="PROSITE" id="PS51118"/>
    </source>
</evidence>
<feature type="domain" description="HTH hxlR-type" evidence="4">
    <location>
        <begin position="15"/>
        <end position="114"/>
    </location>
</feature>
<proteinExistence type="predicted"/>
<keyword evidence="1" id="KW-0805">Transcription regulation</keyword>
<evidence type="ECO:0000313" key="5">
    <source>
        <dbReference type="EMBL" id="MDA2804158.1"/>
    </source>
</evidence>
<evidence type="ECO:0000313" key="6">
    <source>
        <dbReference type="Proteomes" id="UP001165685"/>
    </source>
</evidence>
<keyword evidence="2" id="KW-0238">DNA-binding</keyword>
<protein>
    <submittedName>
        <fullName evidence="5">Helix-turn-helix domain-containing protein</fullName>
    </submittedName>
</protein>
<comment type="caution">
    <text evidence="5">The sequence shown here is derived from an EMBL/GenBank/DDBJ whole genome shotgun (WGS) entry which is preliminary data.</text>
</comment>
<evidence type="ECO:0000256" key="1">
    <source>
        <dbReference type="ARBA" id="ARBA00023015"/>
    </source>
</evidence>
<dbReference type="SUPFAM" id="SSF46785">
    <property type="entry name" value="Winged helix' DNA-binding domain"/>
    <property type="match status" value="1"/>
</dbReference>
<reference evidence="5" key="1">
    <citation type="submission" date="2023-01" db="EMBL/GenBank/DDBJ databases">
        <title>Draft genome sequence of Nocardiopsis sp. LSu2-4 isolated from halophytes.</title>
        <authorList>
            <person name="Duangmal K."/>
            <person name="Chantavorakit T."/>
        </authorList>
    </citation>
    <scope>NUCLEOTIDE SEQUENCE</scope>
    <source>
        <strain evidence="5">LSu2-4</strain>
    </source>
</reference>
<keyword evidence="3" id="KW-0804">Transcription</keyword>
<dbReference type="Pfam" id="PF01638">
    <property type="entry name" value="HxlR"/>
    <property type="match status" value="1"/>
</dbReference>
<dbReference type="InterPro" id="IPR002577">
    <property type="entry name" value="HTH_HxlR"/>
</dbReference>
<dbReference type="PANTHER" id="PTHR33204:SF37">
    <property type="entry name" value="HTH-TYPE TRANSCRIPTIONAL REGULATOR YODB"/>
    <property type="match status" value="1"/>
</dbReference>
<dbReference type="EMBL" id="JAQFWP010000008">
    <property type="protein sequence ID" value="MDA2804158.1"/>
    <property type="molecule type" value="Genomic_DNA"/>
</dbReference>
<gene>
    <name evidence="5" type="ORF">O4U47_06510</name>
</gene>